<dbReference type="InterPro" id="IPR037185">
    <property type="entry name" value="EmrE-like"/>
</dbReference>
<keyword evidence="2" id="KW-1003">Cell membrane</keyword>
<keyword evidence="5 6" id="KW-0472">Membrane</keyword>
<dbReference type="PANTHER" id="PTHR42920:SF11">
    <property type="entry name" value="INNER MEMBRANE PROTEIN YTFF"/>
    <property type="match status" value="1"/>
</dbReference>
<comment type="subcellular location">
    <subcellularLocation>
        <location evidence="1">Cell membrane</location>
        <topology evidence="1">Multi-pass membrane protein</topology>
    </subcellularLocation>
</comment>
<evidence type="ECO:0000256" key="2">
    <source>
        <dbReference type="ARBA" id="ARBA00022475"/>
    </source>
</evidence>
<protein>
    <recommendedName>
        <fullName evidence="7">EamA domain-containing protein</fullName>
    </recommendedName>
</protein>
<keyword evidence="3 6" id="KW-0812">Transmembrane</keyword>
<dbReference type="Proteomes" id="UP000321944">
    <property type="component" value="Chromosome"/>
</dbReference>
<feature type="domain" description="EamA" evidence="7">
    <location>
        <begin position="8"/>
        <end position="144"/>
    </location>
</feature>
<dbReference type="RefSeq" id="WP_147004167.1">
    <property type="nucleotide sequence ID" value="NZ_AP019841.1"/>
</dbReference>
<feature type="transmembrane region" description="Helical" evidence="6">
    <location>
        <begin position="128"/>
        <end position="145"/>
    </location>
</feature>
<feature type="transmembrane region" description="Helical" evidence="6">
    <location>
        <begin position="37"/>
        <end position="57"/>
    </location>
</feature>
<dbReference type="EMBL" id="AP019841">
    <property type="protein sequence ID" value="BBM55486.1"/>
    <property type="molecule type" value="Genomic_DNA"/>
</dbReference>
<feature type="transmembrane region" description="Helical" evidence="6">
    <location>
        <begin position="245"/>
        <end position="262"/>
    </location>
</feature>
<feature type="transmembrane region" description="Helical" evidence="6">
    <location>
        <begin position="151"/>
        <end position="169"/>
    </location>
</feature>
<dbReference type="InterPro" id="IPR051258">
    <property type="entry name" value="Diverse_Substrate_Transporter"/>
</dbReference>
<evidence type="ECO:0000313" key="9">
    <source>
        <dbReference type="Proteomes" id="UP000321944"/>
    </source>
</evidence>
<evidence type="ECO:0000256" key="1">
    <source>
        <dbReference type="ARBA" id="ARBA00004651"/>
    </source>
</evidence>
<feature type="transmembrane region" description="Helical" evidence="6">
    <location>
        <begin position="181"/>
        <end position="205"/>
    </location>
</feature>
<dbReference type="AlphaFoldDB" id="A0A510KV45"/>
<dbReference type="InterPro" id="IPR000620">
    <property type="entry name" value="EamA_dom"/>
</dbReference>
<dbReference type="SUPFAM" id="SSF103481">
    <property type="entry name" value="Multidrug resistance efflux transporter EmrE"/>
    <property type="match status" value="2"/>
</dbReference>
<evidence type="ECO:0000256" key="5">
    <source>
        <dbReference type="ARBA" id="ARBA00023136"/>
    </source>
</evidence>
<evidence type="ECO:0000256" key="6">
    <source>
        <dbReference type="SAM" id="Phobius"/>
    </source>
</evidence>
<evidence type="ECO:0000256" key="3">
    <source>
        <dbReference type="ARBA" id="ARBA00022692"/>
    </source>
</evidence>
<organism evidence="8 9">
    <name type="scientific">Leptotrichia wadei</name>
    <dbReference type="NCBI Taxonomy" id="157687"/>
    <lineage>
        <taxon>Bacteria</taxon>
        <taxon>Fusobacteriati</taxon>
        <taxon>Fusobacteriota</taxon>
        <taxon>Fusobacteriia</taxon>
        <taxon>Fusobacteriales</taxon>
        <taxon>Leptotrichiaceae</taxon>
        <taxon>Leptotrichia</taxon>
    </lineage>
</organism>
<dbReference type="OrthoDB" id="9794287at2"/>
<proteinExistence type="predicted"/>
<evidence type="ECO:0000313" key="8">
    <source>
        <dbReference type="EMBL" id="BBM55486.1"/>
    </source>
</evidence>
<feature type="transmembrane region" description="Helical" evidence="6">
    <location>
        <begin position="77"/>
        <end position="96"/>
    </location>
</feature>
<sequence length="356" mass="39579">MDKSRKFMAVILALLAAIFYAINTPFSKILLNKISPTFMASFLYLGAGIGVGIMYLFHRKDEEKHEKLTKSDLPDTIGMIVLDIAAPIFLMIGINIGSASNASLLGNFEIVATTLIALLVFKEKVTSKLWIAIGFITISSIVLSFEGAESFKFSLGSLFVILATCCWGLENNCTRKLSDKSTYEIVTLKGFFSGGGSFIVALILGESIPEIRYISIALLLGFVAYGLSIFMYIRAQRDLGAAKTSAYYAVAPFVGTFLAFVVNGEKLTLLYFVGLIFMLIGSAFVVYDTMVKYHSHSHSHIIVHTHDGTTHTHVITHEHGHSHFISEERHEHNHEDYMNSEEHKLLHKKDKKIKNI</sequence>
<accession>A0A510KV45</accession>
<dbReference type="PANTHER" id="PTHR42920">
    <property type="entry name" value="OS03G0707200 PROTEIN-RELATED"/>
    <property type="match status" value="1"/>
</dbReference>
<feature type="transmembrane region" description="Helical" evidence="6">
    <location>
        <begin position="102"/>
        <end position="121"/>
    </location>
</feature>
<feature type="transmembrane region" description="Helical" evidence="6">
    <location>
        <begin position="211"/>
        <end position="233"/>
    </location>
</feature>
<dbReference type="Pfam" id="PF00892">
    <property type="entry name" value="EamA"/>
    <property type="match status" value="2"/>
</dbReference>
<reference evidence="8 9" key="1">
    <citation type="submission" date="2019-07" db="EMBL/GenBank/DDBJ databases">
        <title>Complete Genome Sequence of Leptotrichia wadei Strain JMUB3936.</title>
        <authorList>
            <person name="Watanabe S."/>
            <person name="Cui L."/>
        </authorList>
    </citation>
    <scope>NUCLEOTIDE SEQUENCE [LARGE SCALE GENOMIC DNA]</scope>
    <source>
        <strain evidence="8 9">JMUB3936</strain>
    </source>
</reference>
<evidence type="ECO:0000256" key="4">
    <source>
        <dbReference type="ARBA" id="ARBA00022989"/>
    </source>
</evidence>
<evidence type="ECO:0000259" key="7">
    <source>
        <dbReference type="Pfam" id="PF00892"/>
    </source>
</evidence>
<dbReference type="GO" id="GO:0005886">
    <property type="term" value="C:plasma membrane"/>
    <property type="evidence" value="ECO:0007669"/>
    <property type="project" value="UniProtKB-SubCell"/>
</dbReference>
<keyword evidence="4 6" id="KW-1133">Transmembrane helix</keyword>
<name>A0A510KV45_9FUSO</name>
<feature type="transmembrane region" description="Helical" evidence="6">
    <location>
        <begin position="268"/>
        <end position="287"/>
    </location>
</feature>
<gene>
    <name evidence="8" type="ORF">JMUB3936_1780</name>
</gene>
<feature type="domain" description="EamA" evidence="7">
    <location>
        <begin position="155"/>
        <end position="286"/>
    </location>
</feature>